<dbReference type="PROSITE" id="PS51012">
    <property type="entry name" value="ABC_TM2"/>
    <property type="match status" value="1"/>
</dbReference>
<evidence type="ECO:0000256" key="1">
    <source>
        <dbReference type="ARBA" id="ARBA00004651"/>
    </source>
</evidence>
<dbReference type="Proteomes" id="UP000194546">
    <property type="component" value="Unassembled WGS sequence"/>
</dbReference>
<keyword evidence="7" id="KW-0625">Polysaccharide transport</keyword>
<feature type="transmembrane region" description="Helical" evidence="9">
    <location>
        <begin position="31"/>
        <end position="53"/>
    </location>
</feature>
<evidence type="ECO:0000256" key="7">
    <source>
        <dbReference type="ARBA" id="ARBA00023047"/>
    </source>
</evidence>
<evidence type="ECO:0000256" key="9">
    <source>
        <dbReference type="RuleBase" id="RU361157"/>
    </source>
</evidence>
<dbReference type="AlphaFoldDB" id="A0A242N1Y4"/>
<evidence type="ECO:0000256" key="5">
    <source>
        <dbReference type="ARBA" id="ARBA00022692"/>
    </source>
</evidence>
<evidence type="ECO:0000256" key="4">
    <source>
        <dbReference type="ARBA" id="ARBA00022475"/>
    </source>
</evidence>
<feature type="domain" description="ABC transmembrane type-2" evidence="10">
    <location>
        <begin position="32"/>
        <end position="256"/>
    </location>
</feature>
<dbReference type="InterPro" id="IPR047817">
    <property type="entry name" value="ABC2_TM_bact-type"/>
</dbReference>
<evidence type="ECO:0000256" key="3">
    <source>
        <dbReference type="ARBA" id="ARBA00022448"/>
    </source>
</evidence>
<evidence type="ECO:0000313" key="11">
    <source>
        <dbReference type="EMBL" id="OTP77690.1"/>
    </source>
</evidence>
<evidence type="ECO:0000259" key="10">
    <source>
        <dbReference type="PROSITE" id="PS51012"/>
    </source>
</evidence>
<reference evidence="11 12" key="1">
    <citation type="submission" date="2017-03" db="EMBL/GenBank/DDBJ databases">
        <title>Genome analysis of strain PAMC 26510.</title>
        <authorList>
            <person name="Oh H.-M."/>
            <person name="Yang J.-A."/>
        </authorList>
    </citation>
    <scope>NUCLEOTIDE SEQUENCE [LARGE SCALE GENOMIC DNA]</scope>
    <source>
        <strain evidence="11 12">PAMC 26510</strain>
    </source>
</reference>
<keyword evidence="6 9" id="KW-1133">Transmembrane helix</keyword>
<keyword evidence="7" id="KW-0762">Sugar transport</keyword>
<keyword evidence="3 9" id="KW-0813">Transport</keyword>
<proteinExistence type="inferred from homology"/>
<keyword evidence="4 9" id="KW-1003">Cell membrane</keyword>
<dbReference type="GO" id="GO:0015774">
    <property type="term" value="P:polysaccharide transport"/>
    <property type="evidence" value="ECO:0007669"/>
    <property type="project" value="UniProtKB-KW"/>
</dbReference>
<evidence type="ECO:0000256" key="6">
    <source>
        <dbReference type="ARBA" id="ARBA00022989"/>
    </source>
</evidence>
<dbReference type="InterPro" id="IPR013525">
    <property type="entry name" value="ABC2_TM"/>
</dbReference>
<evidence type="ECO:0000256" key="8">
    <source>
        <dbReference type="ARBA" id="ARBA00023136"/>
    </source>
</evidence>
<sequence length="264" mass="29888">MSALLGALIRYRGFIFSSVKREFQMRYRTSMLGALWLVLQPLAMILVYTVIFAEVMKSRMPGVNSTFGFSIYLCAGVLTWGLFSEIVSRAQNVFIENANVLKKLSFPRIALPVIVGLSALMNFLIIFSLFTIFLVVSGNFPGVTFLGLVPLLLVQIVFSVGLGITVGVLNVFFRDVGQFMSILLQFWFWFTPIVYPWHVLPESIKPYIKFNPMADLILGYQAILVNGQWPDWTLVWPVLILGLLLCVLGLYLFRRHAADMVDEL</sequence>
<feature type="transmembrane region" description="Helical" evidence="9">
    <location>
        <begin position="65"/>
        <end position="88"/>
    </location>
</feature>
<evidence type="ECO:0000313" key="12">
    <source>
        <dbReference type="Proteomes" id="UP000194546"/>
    </source>
</evidence>
<feature type="transmembrane region" description="Helical" evidence="9">
    <location>
        <begin position="148"/>
        <end position="172"/>
    </location>
</feature>
<dbReference type="Pfam" id="PF01061">
    <property type="entry name" value="ABC2_membrane"/>
    <property type="match status" value="1"/>
</dbReference>
<comment type="subcellular location">
    <subcellularLocation>
        <location evidence="9">Cell inner membrane</location>
        <topology evidence="9">Multi-pass membrane protein</topology>
    </subcellularLocation>
    <subcellularLocation>
        <location evidence="1">Cell membrane</location>
        <topology evidence="1">Multi-pass membrane protein</topology>
    </subcellularLocation>
</comment>
<protein>
    <recommendedName>
        <fullName evidence="9">Transport permease protein</fullName>
    </recommendedName>
</protein>
<dbReference type="PANTHER" id="PTHR30413">
    <property type="entry name" value="INNER MEMBRANE TRANSPORT PERMEASE"/>
    <property type="match status" value="1"/>
</dbReference>
<dbReference type="RefSeq" id="WP_062000167.1">
    <property type="nucleotide sequence ID" value="NZ_NBTY01000052.1"/>
</dbReference>
<feature type="transmembrane region" description="Helical" evidence="9">
    <location>
        <begin position="109"/>
        <end position="136"/>
    </location>
</feature>
<dbReference type="PANTHER" id="PTHR30413:SF10">
    <property type="entry name" value="CAPSULE POLYSACCHARIDE EXPORT INNER-MEMBRANE PROTEIN CTRC"/>
    <property type="match status" value="1"/>
</dbReference>
<name>A0A242N1Y4_CABSO</name>
<evidence type="ECO:0000256" key="2">
    <source>
        <dbReference type="ARBA" id="ARBA00007783"/>
    </source>
</evidence>
<keyword evidence="5 9" id="KW-0812">Transmembrane</keyword>
<feature type="transmembrane region" description="Helical" evidence="9">
    <location>
        <begin position="179"/>
        <end position="197"/>
    </location>
</feature>
<accession>A0A242N1Y4</accession>
<dbReference type="EMBL" id="NBTY01000052">
    <property type="protein sequence ID" value="OTP77690.1"/>
    <property type="molecule type" value="Genomic_DNA"/>
</dbReference>
<dbReference type="GO" id="GO:0140359">
    <property type="term" value="F:ABC-type transporter activity"/>
    <property type="evidence" value="ECO:0007669"/>
    <property type="project" value="InterPro"/>
</dbReference>
<gene>
    <name evidence="11" type="ORF">PAMC26510_08455</name>
</gene>
<organism evidence="11 12">
    <name type="scientific">Caballeronia sordidicola</name>
    <name type="common">Burkholderia sordidicola</name>
    <dbReference type="NCBI Taxonomy" id="196367"/>
    <lineage>
        <taxon>Bacteria</taxon>
        <taxon>Pseudomonadati</taxon>
        <taxon>Pseudomonadota</taxon>
        <taxon>Betaproteobacteria</taxon>
        <taxon>Burkholderiales</taxon>
        <taxon>Burkholderiaceae</taxon>
        <taxon>Caballeronia</taxon>
    </lineage>
</organism>
<feature type="transmembrane region" description="Helical" evidence="9">
    <location>
        <begin position="234"/>
        <end position="253"/>
    </location>
</feature>
<keyword evidence="8 9" id="KW-0472">Membrane</keyword>
<dbReference type="GO" id="GO:0015920">
    <property type="term" value="P:lipopolysaccharide transport"/>
    <property type="evidence" value="ECO:0007669"/>
    <property type="project" value="TreeGrafter"/>
</dbReference>
<dbReference type="GO" id="GO:0005886">
    <property type="term" value="C:plasma membrane"/>
    <property type="evidence" value="ECO:0007669"/>
    <property type="project" value="UniProtKB-SubCell"/>
</dbReference>
<comment type="caution">
    <text evidence="11">The sequence shown here is derived from an EMBL/GenBank/DDBJ whole genome shotgun (WGS) entry which is preliminary data.</text>
</comment>
<comment type="similarity">
    <text evidence="2 9">Belongs to the ABC-2 integral membrane protein family.</text>
</comment>